<dbReference type="AlphaFoldDB" id="A0A074ZEH6"/>
<keyword evidence="2" id="KW-1185">Reference proteome</keyword>
<dbReference type="GeneID" id="20324262"/>
<dbReference type="OrthoDB" id="6264453at2759"/>
<evidence type="ECO:0000313" key="1">
    <source>
        <dbReference type="EMBL" id="KER21625.1"/>
    </source>
</evidence>
<reference evidence="1 2" key="1">
    <citation type="submission" date="2013-11" db="EMBL/GenBank/DDBJ databases">
        <title>Opisthorchis viverrini - life in the bile duct.</title>
        <authorList>
            <person name="Young N.D."/>
            <person name="Nagarajan N."/>
            <person name="Lin S.J."/>
            <person name="Korhonen P.K."/>
            <person name="Jex A.R."/>
            <person name="Hall R.S."/>
            <person name="Safavi-Hemami H."/>
            <person name="Kaewkong W."/>
            <person name="Bertrand D."/>
            <person name="Gao S."/>
            <person name="Seet Q."/>
            <person name="Wongkham S."/>
            <person name="Teh B.T."/>
            <person name="Wongkham C."/>
            <person name="Intapan P.M."/>
            <person name="Maleewong W."/>
            <person name="Yang X."/>
            <person name="Hu M."/>
            <person name="Wang Z."/>
            <person name="Hofmann A."/>
            <person name="Sternberg P.W."/>
            <person name="Tan P."/>
            <person name="Wang J."/>
            <person name="Gasser R.B."/>
        </authorList>
    </citation>
    <scope>NUCLEOTIDE SEQUENCE [LARGE SCALE GENOMIC DNA]</scope>
</reference>
<sequence>MVLFVSIVFSILLQSVRMVTLEEGLKNPEKYIFYDQNPFNIGMHAGISLLITYSILAIVLGFIATISRALGYRRKRAILQFKSRLSGHPTMISVILAAQLISRCGPRHPRRQVQTRKIQFVKLLG</sequence>
<gene>
    <name evidence="1" type="ORF">T265_10094</name>
</gene>
<evidence type="ECO:0000313" key="2">
    <source>
        <dbReference type="Proteomes" id="UP000054324"/>
    </source>
</evidence>
<name>A0A074ZEH6_OPIVI</name>
<organism evidence="1 2">
    <name type="scientific">Opisthorchis viverrini</name>
    <name type="common">Southeast Asian liver fluke</name>
    <dbReference type="NCBI Taxonomy" id="6198"/>
    <lineage>
        <taxon>Eukaryota</taxon>
        <taxon>Metazoa</taxon>
        <taxon>Spiralia</taxon>
        <taxon>Lophotrochozoa</taxon>
        <taxon>Platyhelminthes</taxon>
        <taxon>Trematoda</taxon>
        <taxon>Digenea</taxon>
        <taxon>Opisthorchiida</taxon>
        <taxon>Opisthorchiata</taxon>
        <taxon>Opisthorchiidae</taxon>
        <taxon>Opisthorchis</taxon>
    </lineage>
</organism>
<dbReference type="KEGG" id="ovi:T265_10094"/>
<dbReference type="RefSeq" id="XP_009174628.1">
    <property type="nucleotide sequence ID" value="XM_009176364.1"/>
</dbReference>
<proteinExistence type="predicted"/>
<dbReference type="EMBL" id="KL596953">
    <property type="protein sequence ID" value="KER21625.1"/>
    <property type="molecule type" value="Genomic_DNA"/>
</dbReference>
<dbReference type="Proteomes" id="UP000054324">
    <property type="component" value="Unassembled WGS sequence"/>
</dbReference>
<protein>
    <submittedName>
        <fullName evidence="1">Uncharacterized protein</fullName>
    </submittedName>
</protein>
<dbReference type="CTD" id="20324262"/>
<accession>A0A074ZEH6</accession>